<dbReference type="InterPro" id="IPR005920">
    <property type="entry name" value="HutI"/>
</dbReference>
<dbReference type="Proteomes" id="UP001242010">
    <property type="component" value="Chromosome"/>
</dbReference>
<dbReference type="RefSeq" id="WP_286353402.1">
    <property type="nucleotide sequence ID" value="NZ_AP027079.1"/>
</dbReference>
<evidence type="ECO:0000256" key="1">
    <source>
        <dbReference type="ARBA" id="ARBA00005023"/>
    </source>
</evidence>
<evidence type="ECO:0000256" key="5">
    <source>
        <dbReference type="ARBA" id="ARBA00022808"/>
    </source>
</evidence>
<proteinExistence type="predicted"/>
<evidence type="ECO:0000256" key="6">
    <source>
        <dbReference type="ARBA" id="ARBA00022833"/>
    </source>
</evidence>
<accession>A0ABN6V0Q0</accession>
<dbReference type="SUPFAM" id="SSF51556">
    <property type="entry name" value="Metallo-dependent hydrolases"/>
    <property type="match status" value="1"/>
</dbReference>
<dbReference type="Gene3D" id="3.20.20.140">
    <property type="entry name" value="Metal-dependent hydrolases"/>
    <property type="match status" value="1"/>
</dbReference>
<dbReference type="InterPro" id="IPR032466">
    <property type="entry name" value="Metal_Hydrolase"/>
</dbReference>
<keyword evidence="6" id="KW-0862">Zinc</keyword>
<dbReference type="EC" id="3.5.2.7" evidence="2 8"/>
<evidence type="ECO:0000256" key="7">
    <source>
        <dbReference type="ARBA" id="ARBA00023004"/>
    </source>
</evidence>
<evidence type="ECO:0000256" key="3">
    <source>
        <dbReference type="ARBA" id="ARBA00022723"/>
    </source>
</evidence>
<evidence type="ECO:0000256" key="8">
    <source>
        <dbReference type="NCBIfam" id="TIGR01224"/>
    </source>
</evidence>
<name>A0ABN6V0Q0_9BACT</name>
<evidence type="ECO:0000313" key="10">
    <source>
        <dbReference type="EMBL" id="BDU69679.1"/>
    </source>
</evidence>
<dbReference type="InterPro" id="IPR006680">
    <property type="entry name" value="Amidohydro-rel"/>
</dbReference>
<dbReference type="EMBL" id="AP027079">
    <property type="protein sequence ID" value="BDU69679.1"/>
    <property type="molecule type" value="Genomic_DNA"/>
</dbReference>
<keyword evidence="3" id="KW-0479">Metal-binding</keyword>
<dbReference type="Gene3D" id="2.30.40.10">
    <property type="entry name" value="Urease, subunit C, domain 1"/>
    <property type="match status" value="1"/>
</dbReference>
<protein>
    <recommendedName>
        <fullName evidence="2 8">Imidazolonepropionase</fullName>
        <ecNumber evidence="2 8">3.5.2.7</ecNumber>
    </recommendedName>
</protein>
<dbReference type="SUPFAM" id="SSF51338">
    <property type="entry name" value="Composite domain of metallo-dependent hydrolases"/>
    <property type="match status" value="1"/>
</dbReference>
<dbReference type="PANTHER" id="PTHR42752">
    <property type="entry name" value="IMIDAZOLONEPROPIONASE"/>
    <property type="match status" value="1"/>
</dbReference>
<keyword evidence="7" id="KW-0408">Iron</keyword>
<reference evidence="11" key="1">
    <citation type="journal article" date="2023" name="Int. J. Syst. Evol. Microbiol.">
        <title>Mesoterricola silvestris gen. nov., sp. nov., Mesoterricola sediminis sp. nov., Geothrix oryzae sp. nov., Geothrix edaphica sp. nov., Geothrix rubra sp. nov., and Geothrix limicola sp. nov., six novel members of Acidobacteriota isolated from soils.</title>
        <authorList>
            <person name="Itoh H."/>
            <person name="Sugisawa Y."/>
            <person name="Mise K."/>
            <person name="Xu Z."/>
            <person name="Kuniyasu M."/>
            <person name="Ushijima N."/>
            <person name="Kawano K."/>
            <person name="Kobayashi E."/>
            <person name="Shiratori Y."/>
            <person name="Masuda Y."/>
            <person name="Senoo K."/>
        </authorList>
    </citation>
    <scope>NUCLEOTIDE SEQUENCE [LARGE SCALE GENOMIC DNA]</scope>
    <source>
        <strain evidence="11">Red222</strain>
    </source>
</reference>
<evidence type="ECO:0000256" key="2">
    <source>
        <dbReference type="ARBA" id="ARBA00012864"/>
    </source>
</evidence>
<sequence length="406" mass="44093">MSEALPNRCVLLNLRGVLTPDPLKTWAVDRIPDAALALEGDRVAWLGRAADLPAAWADAPRVDGAGAWATPGFVDPHTHLLFGGNRSGEFNRRLHGVSYQQIAAEGGGIRETVRATRSATVAELVASGEARLKAFRERGVVHLECKTGYGLELEAESRLTAAYAELKRRGWSLDVTLLPAHDLAPEFGGDVEANARAVAEDWLPELVRRHPGVARFCDVFVETGVFSADQGRRIFEAGRRLGLIPRLHADELTWTGGAELAADLGAASADHLMFCSEAGMKAMAAAGVTPVLLPATTLFLGMRDWAPARKMIDAGCRVALATDFNPGSCPCVDPLTVLRLGCLQLRMTFEEAFTAMTLHAARSLRHADLGHLHPGARAEVLLWDVEEMLELVYWVGEPYRPRFLPD</sequence>
<organism evidence="10 11">
    <name type="scientific">Geothrix oryzae</name>
    <dbReference type="NCBI Taxonomy" id="2927975"/>
    <lineage>
        <taxon>Bacteria</taxon>
        <taxon>Pseudomonadati</taxon>
        <taxon>Acidobacteriota</taxon>
        <taxon>Holophagae</taxon>
        <taxon>Holophagales</taxon>
        <taxon>Holophagaceae</taxon>
        <taxon>Geothrix</taxon>
    </lineage>
</organism>
<keyword evidence="11" id="KW-1185">Reference proteome</keyword>
<dbReference type="NCBIfam" id="TIGR01224">
    <property type="entry name" value="hutI"/>
    <property type="match status" value="1"/>
</dbReference>
<gene>
    <name evidence="10" type="primary">hutI</name>
    <name evidence="10" type="ORF">GETHOR_17800</name>
</gene>
<evidence type="ECO:0000259" key="9">
    <source>
        <dbReference type="Pfam" id="PF01979"/>
    </source>
</evidence>
<dbReference type="PANTHER" id="PTHR42752:SF1">
    <property type="entry name" value="IMIDAZOLONEPROPIONASE-RELATED"/>
    <property type="match status" value="1"/>
</dbReference>
<evidence type="ECO:0000313" key="11">
    <source>
        <dbReference type="Proteomes" id="UP001242010"/>
    </source>
</evidence>
<keyword evidence="5" id="KW-0369">Histidine metabolism</keyword>
<dbReference type="Pfam" id="PF01979">
    <property type="entry name" value="Amidohydro_1"/>
    <property type="match status" value="1"/>
</dbReference>
<keyword evidence="4" id="KW-0378">Hydrolase</keyword>
<comment type="pathway">
    <text evidence="1">Amino-acid degradation.</text>
</comment>
<feature type="domain" description="Amidohydrolase-related" evidence="9">
    <location>
        <begin position="270"/>
        <end position="385"/>
    </location>
</feature>
<dbReference type="InterPro" id="IPR011059">
    <property type="entry name" value="Metal-dep_hydrolase_composite"/>
</dbReference>
<evidence type="ECO:0000256" key="4">
    <source>
        <dbReference type="ARBA" id="ARBA00022801"/>
    </source>
</evidence>